<evidence type="ECO:0008006" key="3">
    <source>
        <dbReference type="Google" id="ProtNLM"/>
    </source>
</evidence>
<feature type="non-terminal residue" evidence="2">
    <location>
        <position position="206"/>
    </location>
</feature>
<reference evidence="2" key="1">
    <citation type="journal article" date="2014" name="Front. Microbiol.">
        <title>High frequency of phylogenetically diverse reductive dehalogenase-homologous genes in deep subseafloor sedimentary metagenomes.</title>
        <authorList>
            <person name="Kawai M."/>
            <person name="Futagami T."/>
            <person name="Toyoda A."/>
            <person name="Takaki Y."/>
            <person name="Nishi S."/>
            <person name="Hori S."/>
            <person name="Arai W."/>
            <person name="Tsubouchi T."/>
            <person name="Morono Y."/>
            <person name="Uchiyama I."/>
            <person name="Ito T."/>
            <person name="Fujiyama A."/>
            <person name="Inagaki F."/>
            <person name="Takami H."/>
        </authorList>
    </citation>
    <scope>NUCLEOTIDE SEQUENCE</scope>
    <source>
        <strain evidence="2">Expedition CK06-06</strain>
    </source>
</reference>
<evidence type="ECO:0000256" key="1">
    <source>
        <dbReference type="SAM" id="Phobius"/>
    </source>
</evidence>
<feature type="transmembrane region" description="Helical" evidence="1">
    <location>
        <begin position="12"/>
        <end position="33"/>
    </location>
</feature>
<dbReference type="InterPro" id="IPR038765">
    <property type="entry name" value="Papain-like_cys_pep_sf"/>
</dbReference>
<dbReference type="SUPFAM" id="SSF54001">
    <property type="entry name" value="Cysteine proteinases"/>
    <property type="match status" value="1"/>
</dbReference>
<protein>
    <recommendedName>
        <fullName evidence="3">Transglutaminase-like domain-containing protein</fullName>
    </recommendedName>
</protein>
<name>X1V433_9ZZZZ</name>
<dbReference type="AlphaFoldDB" id="X1V433"/>
<proteinExistence type="predicted"/>
<organism evidence="2">
    <name type="scientific">marine sediment metagenome</name>
    <dbReference type="NCBI Taxonomy" id="412755"/>
    <lineage>
        <taxon>unclassified sequences</taxon>
        <taxon>metagenomes</taxon>
        <taxon>ecological metagenomes</taxon>
    </lineage>
</organism>
<accession>X1V433</accession>
<comment type="caution">
    <text evidence="2">The sequence shown here is derived from an EMBL/GenBank/DDBJ whole genome shotgun (WGS) entry which is preliminary data.</text>
</comment>
<evidence type="ECO:0000313" key="2">
    <source>
        <dbReference type="EMBL" id="GAJ06941.1"/>
    </source>
</evidence>
<keyword evidence="1" id="KW-0812">Transmembrane</keyword>
<keyword evidence="1" id="KW-1133">Transmembrane helix</keyword>
<dbReference type="Gene3D" id="3.10.620.30">
    <property type="match status" value="1"/>
</dbReference>
<dbReference type="EMBL" id="BARW01030531">
    <property type="protein sequence ID" value="GAJ06941.1"/>
    <property type="molecule type" value="Genomic_DNA"/>
</dbReference>
<gene>
    <name evidence="2" type="ORF">S12H4_48787</name>
</gene>
<sequence>MTEERGRISLKSVLYTAIAASFAAFGLMTAWIATHRGLRARYLDGQYLVLVRYPGQWYELREFIQPDDPDVIAIYHEVGPDVWGCVDWVCRNISFCEDIVEWWRFPAETINRGSGDCEDSAFLACSLLRNFTNAHVVLGSVEGYGHAWCQVDGVILDTTYTSAGPVPNPENYRPYVLFNEEEVIELWPEALREVFELGRDESTKLN</sequence>
<keyword evidence="1" id="KW-0472">Membrane</keyword>